<keyword evidence="1" id="KW-1133">Transmembrane helix</keyword>
<name>A0AAP0I6B6_9MAGN</name>
<keyword evidence="1" id="KW-0812">Transmembrane</keyword>
<gene>
    <name evidence="2" type="ORF">Sjap_017513</name>
</gene>
<protein>
    <recommendedName>
        <fullName evidence="4">Transmembrane protein</fullName>
    </recommendedName>
</protein>
<evidence type="ECO:0000313" key="2">
    <source>
        <dbReference type="EMBL" id="KAK9109453.1"/>
    </source>
</evidence>
<proteinExistence type="predicted"/>
<keyword evidence="3" id="KW-1185">Reference proteome</keyword>
<evidence type="ECO:0000313" key="3">
    <source>
        <dbReference type="Proteomes" id="UP001417504"/>
    </source>
</evidence>
<dbReference type="EMBL" id="JBBNAE010000007">
    <property type="protein sequence ID" value="KAK9109453.1"/>
    <property type="molecule type" value="Genomic_DNA"/>
</dbReference>
<feature type="transmembrane region" description="Helical" evidence="1">
    <location>
        <begin position="6"/>
        <end position="28"/>
    </location>
</feature>
<reference evidence="2 3" key="1">
    <citation type="submission" date="2024-01" db="EMBL/GenBank/DDBJ databases">
        <title>Genome assemblies of Stephania.</title>
        <authorList>
            <person name="Yang L."/>
        </authorList>
    </citation>
    <scope>NUCLEOTIDE SEQUENCE [LARGE SCALE GENOMIC DNA]</scope>
    <source>
        <strain evidence="2">QJT</strain>
        <tissue evidence="2">Leaf</tissue>
    </source>
</reference>
<dbReference type="AlphaFoldDB" id="A0AAP0I6B6"/>
<keyword evidence="1" id="KW-0472">Membrane</keyword>
<evidence type="ECO:0008006" key="4">
    <source>
        <dbReference type="Google" id="ProtNLM"/>
    </source>
</evidence>
<organism evidence="2 3">
    <name type="scientific">Stephania japonica</name>
    <dbReference type="NCBI Taxonomy" id="461633"/>
    <lineage>
        <taxon>Eukaryota</taxon>
        <taxon>Viridiplantae</taxon>
        <taxon>Streptophyta</taxon>
        <taxon>Embryophyta</taxon>
        <taxon>Tracheophyta</taxon>
        <taxon>Spermatophyta</taxon>
        <taxon>Magnoliopsida</taxon>
        <taxon>Ranunculales</taxon>
        <taxon>Menispermaceae</taxon>
        <taxon>Menispermoideae</taxon>
        <taxon>Cissampelideae</taxon>
        <taxon>Stephania</taxon>
    </lineage>
</organism>
<dbReference type="Proteomes" id="UP001417504">
    <property type="component" value="Unassembled WGS sequence"/>
</dbReference>
<sequence>MSSVEVTLKFFFYVASMSAAATYVVVILSTSTPAFGSRSSEFVEGGLDKNFLKGLEEDYMVPKLPYYDQYINVGEAQGGTINCETQSTVKKPRHNQDHPSALVPFVPTDDNVANKGSVNNIASTILETLIQAAFNSPDDREPYAGVEVERMKTTEVAATDMDADVEEKLQCDFNTTHHHDVVALPNVESMVETTEVLEEEEGVDWLLDFPQFEPWIWNSAIGKSMHGIMNLLWFECIYMQCSQGSLCICLISLCNDIDL</sequence>
<evidence type="ECO:0000256" key="1">
    <source>
        <dbReference type="SAM" id="Phobius"/>
    </source>
</evidence>
<accession>A0AAP0I6B6</accession>
<comment type="caution">
    <text evidence="2">The sequence shown here is derived from an EMBL/GenBank/DDBJ whole genome shotgun (WGS) entry which is preliminary data.</text>
</comment>